<feature type="compositionally biased region" description="Polar residues" evidence="1">
    <location>
        <begin position="150"/>
        <end position="162"/>
    </location>
</feature>
<keyword evidence="3" id="KW-1185">Reference proteome</keyword>
<feature type="region of interest" description="Disordered" evidence="1">
    <location>
        <begin position="1"/>
        <end position="56"/>
    </location>
</feature>
<evidence type="ECO:0000313" key="2">
    <source>
        <dbReference type="EMBL" id="ODV80002.1"/>
    </source>
</evidence>
<dbReference type="RefSeq" id="XP_020065124.1">
    <property type="nucleotide sequence ID" value="XM_020209702.1"/>
</dbReference>
<feature type="region of interest" description="Disordered" evidence="1">
    <location>
        <begin position="150"/>
        <end position="173"/>
    </location>
</feature>
<evidence type="ECO:0000256" key="1">
    <source>
        <dbReference type="SAM" id="MobiDB-lite"/>
    </source>
</evidence>
<proteinExistence type="predicted"/>
<feature type="compositionally biased region" description="Polar residues" evidence="1">
    <location>
        <begin position="14"/>
        <end position="44"/>
    </location>
</feature>
<protein>
    <submittedName>
        <fullName evidence="2">Uncharacterized protein</fullName>
    </submittedName>
</protein>
<dbReference type="Pfam" id="PF17242">
    <property type="entry name" value="DUF5315"/>
    <property type="match status" value="1"/>
</dbReference>
<dbReference type="AlphaFoldDB" id="A0A1E4SKP8"/>
<dbReference type="Proteomes" id="UP000094285">
    <property type="component" value="Unassembled WGS sequence"/>
</dbReference>
<sequence length="228" mass="25905">MEDTKKLLLPRHSYNASVSSTGSNSVLPKNRSGSRLSRTNTNVTDAGASAAPPNDSHSIRTVDKIPSARPSVSYLDKLWTQIDVLDDVKTMSGEVRSKGSFFNDKFDAELKRLKQLQNRLLETLATQQFNNSSKLEHRKQLSRLNTMNEPIPQVSTSTSASATGEDKKRQEKATEFFGMDDLSKYSQDILYRKQNFEEMNQYVAEIKDNLDRVGENMKKFDESTRELW</sequence>
<organism evidence="2 3">
    <name type="scientific">Suhomyces tanzawaensis NRRL Y-17324</name>
    <dbReference type="NCBI Taxonomy" id="984487"/>
    <lineage>
        <taxon>Eukaryota</taxon>
        <taxon>Fungi</taxon>
        <taxon>Dikarya</taxon>
        <taxon>Ascomycota</taxon>
        <taxon>Saccharomycotina</taxon>
        <taxon>Pichiomycetes</taxon>
        <taxon>Debaryomycetaceae</taxon>
        <taxon>Suhomyces</taxon>
    </lineage>
</organism>
<feature type="compositionally biased region" description="Basic and acidic residues" evidence="1">
    <location>
        <begin position="164"/>
        <end position="173"/>
    </location>
</feature>
<reference evidence="3" key="1">
    <citation type="submission" date="2016-05" db="EMBL/GenBank/DDBJ databases">
        <title>Comparative genomics of biotechnologically important yeasts.</title>
        <authorList>
            <consortium name="DOE Joint Genome Institute"/>
            <person name="Riley R."/>
            <person name="Haridas S."/>
            <person name="Wolfe K.H."/>
            <person name="Lopes M.R."/>
            <person name="Hittinger C.T."/>
            <person name="Goker M."/>
            <person name="Salamov A."/>
            <person name="Wisecaver J."/>
            <person name="Long T.M."/>
            <person name="Aerts A.L."/>
            <person name="Barry K."/>
            <person name="Choi C."/>
            <person name="Clum A."/>
            <person name="Coughlan A.Y."/>
            <person name="Deshpande S."/>
            <person name="Douglass A.P."/>
            <person name="Hanson S.J."/>
            <person name="Klenk H.-P."/>
            <person name="Labutti K."/>
            <person name="Lapidus A."/>
            <person name="Lindquist E."/>
            <person name="Lipzen A."/>
            <person name="Meier-Kolthoff J.P."/>
            <person name="Ohm R.A."/>
            <person name="Otillar R.P."/>
            <person name="Pangilinan J."/>
            <person name="Peng Y."/>
            <person name="Rokas A."/>
            <person name="Rosa C.A."/>
            <person name="Scheuner C."/>
            <person name="Sibirny A.A."/>
            <person name="Slot J.C."/>
            <person name="Stielow J.B."/>
            <person name="Sun H."/>
            <person name="Kurtzman C.P."/>
            <person name="Blackwell M."/>
            <person name="Grigoriev I.V."/>
            <person name="Jeffries T.W."/>
        </authorList>
    </citation>
    <scope>NUCLEOTIDE SEQUENCE [LARGE SCALE GENOMIC DNA]</scope>
    <source>
        <strain evidence="3">NRRL Y-17324</strain>
    </source>
</reference>
<evidence type="ECO:0000313" key="3">
    <source>
        <dbReference type="Proteomes" id="UP000094285"/>
    </source>
</evidence>
<dbReference type="OrthoDB" id="4065597at2759"/>
<name>A0A1E4SKP8_9ASCO</name>
<accession>A0A1E4SKP8</accession>
<gene>
    <name evidence="2" type="ORF">CANTADRAFT_49404</name>
</gene>
<dbReference type="EMBL" id="KV453911">
    <property type="protein sequence ID" value="ODV80002.1"/>
    <property type="molecule type" value="Genomic_DNA"/>
</dbReference>
<dbReference type="GeneID" id="30983838"/>